<dbReference type="Proteomes" id="UP001497453">
    <property type="component" value="Chromosome 11"/>
</dbReference>
<dbReference type="InterPro" id="IPR036047">
    <property type="entry name" value="F-box-like_dom_sf"/>
</dbReference>
<accession>A0ABP1CWY5</accession>
<organism evidence="1 2">
    <name type="scientific">Somion occarium</name>
    <dbReference type="NCBI Taxonomy" id="3059160"/>
    <lineage>
        <taxon>Eukaryota</taxon>
        <taxon>Fungi</taxon>
        <taxon>Dikarya</taxon>
        <taxon>Basidiomycota</taxon>
        <taxon>Agaricomycotina</taxon>
        <taxon>Agaricomycetes</taxon>
        <taxon>Polyporales</taxon>
        <taxon>Cerrenaceae</taxon>
        <taxon>Somion</taxon>
    </lineage>
</organism>
<proteinExistence type="predicted"/>
<reference evidence="2" key="1">
    <citation type="submission" date="2024-04" db="EMBL/GenBank/DDBJ databases">
        <authorList>
            <person name="Shaw F."/>
            <person name="Minotto A."/>
        </authorList>
    </citation>
    <scope>NUCLEOTIDE SEQUENCE [LARGE SCALE GENOMIC DNA]</scope>
</reference>
<dbReference type="EMBL" id="OZ037954">
    <property type="protein sequence ID" value="CAL1699164.1"/>
    <property type="molecule type" value="Genomic_DNA"/>
</dbReference>
<gene>
    <name evidence="1" type="ORF">GFSPODELE1_LOCUS2532</name>
</gene>
<dbReference type="Gene3D" id="3.80.10.10">
    <property type="entry name" value="Ribonuclease Inhibitor"/>
    <property type="match status" value="1"/>
</dbReference>
<protein>
    <recommendedName>
        <fullName evidence="3">F-box domain-containing protein</fullName>
    </recommendedName>
</protein>
<dbReference type="InterPro" id="IPR032675">
    <property type="entry name" value="LRR_dom_sf"/>
</dbReference>
<sequence>MSPDASPHSFGSIYAKNSFLPFEIVSIIAAYLYASHSALKACALTCRLWHEAIHQHRFCQVLVSRDSQLQDLLQYLESGTVLPHWVQEIVSTVPPQRMLLKMINLAPHLPRLHTLEFRGLQRDAPVDRTAITKVFSQFGTVDTLRFRRSQLSLSLIQSAACALPNLAYLELEQGGFPDEGGPLIPLSKHDQLRLISLRVEKTQQCAKFYKWIAHTESLSTLRSFSVDGVDSMERLKESSEFIRTVGGSLEHLALVARRPRIDVFREQTYKATMEHISLESNSNLRKLEIHDPLHPGITRWLDQLPFPGLLQTIVLHMPSRDVNSGYAELDKHLTKSEFSGLTEVHVKYLRALRPCDFDMIMQDLQSGFPSVTNRGLLRLTIAHL</sequence>
<keyword evidence="2" id="KW-1185">Reference proteome</keyword>
<name>A0ABP1CWY5_9APHY</name>
<dbReference type="SUPFAM" id="SSF81383">
    <property type="entry name" value="F-box domain"/>
    <property type="match status" value="1"/>
</dbReference>
<evidence type="ECO:0008006" key="3">
    <source>
        <dbReference type="Google" id="ProtNLM"/>
    </source>
</evidence>
<evidence type="ECO:0000313" key="2">
    <source>
        <dbReference type="Proteomes" id="UP001497453"/>
    </source>
</evidence>
<evidence type="ECO:0000313" key="1">
    <source>
        <dbReference type="EMBL" id="CAL1699164.1"/>
    </source>
</evidence>